<dbReference type="InterPro" id="IPR006103">
    <property type="entry name" value="Glyco_hydro_2_cat"/>
</dbReference>
<dbReference type="InterPro" id="IPR036156">
    <property type="entry name" value="Beta-gal/glucu_dom_sf"/>
</dbReference>
<accession>A0AAT9FLL3</accession>
<feature type="signal peptide" evidence="4">
    <location>
        <begin position="1"/>
        <end position="22"/>
    </location>
</feature>
<dbReference type="PANTHER" id="PTHR42732:SF1">
    <property type="entry name" value="BETA-MANNOSIDASE"/>
    <property type="match status" value="1"/>
</dbReference>
<reference evidence="8" key="1">
    <citation type="submission" date="2024-07" db="EMBL/GenBank/DDBJ databases">
        <title>Complete genome sequence of Verrucomicrobiaceae bacterium NT6N.</title>
        <authorList>
            <person name="Huang C."/>
            <person name="Takami H."/>
            <person name="Hamasaki K."/>
        </authorList>
    </citation>
    <scope>NUCLEOTIDE SEQUENCE</scope>
    <source>
        <strain evidence="8">NT6N</strain>
    </source>
</reference>
<keyword evidence="2" id="KW-0378">Hydrolase</keyword>
<dbReference type="InterPro" id="IPR008979">
    <property type="entry name" value="Galactose-bd-like_sf"/>
</dbReference>
<protein>
    <recommendedName>
        <fullName evidence="9">Beta-galactosidase</fullName>
    </recommendedName>
</protein>
<name>A0AAT9FLL3_9BACT</name>
<proteinExistence type="inferred from homology"/>
<keyword evidence="4" id="KW-0732">Signal</keyword>
<dbReference type="SUPFAM" id="SSF49785">
    <property type="entry name" value="Galactose-binding domain-like"/>
    <property type="match status" value="1"/>
</dbReference>
<evidence type="ECO:0000256" key="3">
    <source>
        <dbReference type="ARBA" id="ARBA00023295"/>
    </source>
</evidence>
<evidence type="ECO:0000256" key="4">
    <source>
        <dbReference type="SAM" id="SignalP"/>
    </source>
</evidence>
<organism evidence="8">
    <name type="scientific">Oceaniferula spumae</name>
    <dbReference type="NCBI Taxonomy" id="2979115"/>
    <lineage>
        <taxon>Bacteria</taxon>
        <taxon>Pseudomonadati</taxon>
        <taxon>Verrucomicrobiota</taxon>
        <taxon>Verrucomicrobiia</taxon>
        <taxon>Verrucomicrobiales</taxon>
        <taxon>Verrucomicrobiaceae</taxon>
        <taxon>Oceaniferula</taxon>
    </lineage>
</organism>
<evidence type="ECO:0000313" key="8">
    <source>
        <dbReference type="EMBL" id="BDS06811.1"/>
    </source>
</evidence>
<evidence type="ECO:0000256" key="1">
    <source>
        <dbReference type="ARBA" id="ARBA00007401"/>
    </source>
</evidence>
<dbReference type="Gene3D" id="3.20.20.80">
    <property type="entry name" value="Glycosidases"/>
    <property type="match status" value="1"/>
</dbReference>
<feature type="domain" description="Glycoside hydrolase family 2 catalytic" evidence="6">
    <location>
        <begin position="363"/>
        <end position="626"/>
    </location>
</feature>
<dbReference type="InterPro" id="IPR013783">
    <property type="entry name" value="Ig-like_fold"/>
</dbReference>
<dbReference type="Gene3D" id="2.60.120.260">
    <property type="entry name" value="Galactose-binding domain-like"/>
    <property type="match status" value="1"/>
</dbReference>
<dbReference type="SUPFAM" id="SSF51445">
    <property type="entry name" value="(Trans)glycosidases"/>
    <property type="match status" value="1"/>
</dbReference>
<dbReference type="InterPro" id="IPR051913">
    <property type="entry name" value="GH2_Domain-Containing"/>
</dbReference>
<dbReference type="EMBL" id="AP026866">
    <property type="protein sequence ID" value="BDS06811.1"/>
    <property type="molecule type" value="Genomic_DNA"/>
</dbReference>
<dbReference type="InterPro" id="IPR017853">
    <property type="entry name" value="GH"/>
</dbReference>
<sequence length="664" mass="75532">MFSKYTTIALAQFALISGTALTAAQDPDMGDHPRFAHAMQVETRHIDGLPVVFHYGQVRPDFEDTSENPHRSRVSLDGEWSFRFDPESKGASEHWFATKTDLTDWKTVQVPHCWDAMPGGKFWDWSDQSVNNPPHYNGAAWLRRSFDFTPTAGKRQRIAFLGVQQRARVYINGQEIAQHEGGGAPFSIDVTEHLKAGANTLALKVIRLPNFKKKKDSKDWQELDYTHTLHPKAPDCWPYAGIHRSVSLIEEPSLSIRKSQIHTKNGTIRHAVIISNHGKTAAQTRVSVSYNTPSTPNKTSETITVAPGQTCVAALSSTAGDEAKRWSPETPVIYQATATLLDANDKTIDQLSSTFGIREFTTQGKQFMLNGKPIFLKGASIYGEHHTRGAALTKKDHEELFGLLRDSKSNFARLHVIQRDPYAYQLADQQGVLVCGEWGGFWYKEKSMHAQTVDKKSIYQTMARCAVWDLMNHPSVVLWGLNNECHQFCKEYEPFLKMSRELVLEIDQFQKLPITWAAWHPHKGQPHFEHADAVGFNEYRGAMDPFELLDPDMRKVQKQNPNKPLIILENGAWSKRGSRGSVTKKNNENWQADLLKRQWQVLSKHSPAFAGYTYWLLTDYRSRKPYTGNKGQNGYSRMGIYDHENKPKLLVREAFRNLKNPLEQ</sequence>
<keyword evidence="3" id="KW-0326">Glycosidase</keyword>
<evidence type="ECO:0000259" key="5">
    <source>
        <dbReference type="Pfam" id="PF00703"/>
    </source>
</evidence>
<gene>
    <name evidence="8" type="ORF">NT6N_18510</name>
</gene>
<dbReference type="SUPFAM" id="SSF49303">
    <property type="entry name" value="beta-Galactosidase/glucuronidase domain"/>
    <property type="match status" value="1"/>
</dbReference>
<dbReference type="GO" id="GO:0004553">
    <property type="term" value="F:hydrolase activity, hydrolyzing O-glycosyl compounds"/>
    <property type="evidence" value="ECO:0007669"/>
    <property type="project" value="InterPro"/>
</dbReference>
<dbReference type="Pfam" id="PF00703">
    <property type="entry name" value="Glyco_hydro_2"/>
    <property type="match status" value="1"/>
</dbReference>
<feature type="domain" description="Glycoside hydrolase family 2 immunoglobulin-like beta-sandwich" evidence="5">
    <location>
        <begin position="262"/>
        <end position="358"/>
    </location>
</feature>
<dbReference type="KEGG" id="osu:NT6N_18510"/>
<comment type="similarity">
    <text evidence="1">Belongs to the glycosyl hydrolase 2 family.</text>
</comment>
<evidence type="ECO:0008006" key="9">
    <source>
        <dbReference type="Google" id="ProtNLM"/>
    </source>
</evidence>
<dbReference type="Pfam" id="PF02837">
    <property type="entry name" value="Glyco_hydro_2_N"/>
    <property type="match status" value="1"/>
</dbReference>
<evidence type="ECO:0000259" key="6">
    <source>
        <dbReference type="Pfam" id="PF02836"/>
    </source>
</evidence>
<feature type="chain" id="PRO_5043871215" description="Beta-galactosidase" evidence="4">
    <location>
        <begin position="23"/>
        <end position="664"/>
    </location>
</feature>
<evidence type="ECO:0000256" key="2">
    <source>
        <dbReference type="ARBA" id="ARBA00022801"/>
    </source>
</evidence>
<dbReference type="Pfam" id="PF02836">
    <property type="entry name" value="Glyco_hydro_2_C"/>
    <property type="match status" value="1"/>
</dbReference>
<dbReference type="GO" id="GO:0005975">
    <property type="term" value="P:carbohydrate metabolic process"/>
    <property type="evidence" value="ECO:0007669"/>
    <property type="project" value="InterPro"/>
</dbReference>
<evidence type="ECO:0000259" key="7">
    <source>
        <dbReference type="Pfam" id="PF02837"/>
    </source>
</evidence>
<dbReference type="Gene3D" id="2.60.40.10">
    <property type="entry name" value="Immunoglobulins"/>
    <property type="match status" value="1"/>
</dbReference>
<dbReference type="PANTHER" id="PTHR42732">
    <property type="entry name" value="BETA-GALACTOSIDASE"/>
    <property type="match status" value="1"/>
</dbReference>
<dbReference type="InterPro" id="IPR006104">
    <property type="entry name" value="Glyco_hydro_2_N"/>
</dbReference>
<dbReference type="InterPro" id="IPR006102">
    <property type="entry name" value="Ig-like_GH2"/>
</dbReference>
<dbReference type="AlphaFoldDB" id="A0AAT9FLL3"/>
<feature type="domain" description="Glycosyl hydrolases family 2 sugar binding" evidence="7">
    <location>
        <begin position="75"/>
        <end position="252"/>
    </location>
</feature>